<gene>
    <name evidence="3" type="ORF">Cba03nite_19620</name>
</gene>
<dbReference type="SUPFAM" id="SSF53850">
    <property type="entry name" value="Periplasmic binding protein-like II"/>
    <property type="match status" value="1"/>
</dbReference>
<dbReference type="SUPFAM" id="SSF53300">
    <property type="entry name" value="vWA-like"/>
    <property type="match status" value="1"/>
</dbReference>
<evidence type="ECO:0000256" key="1">
    <source>
        <dbReference type="SAM" id="Phobius"/>
    </source>
</evidence>
<dbReference type="Pfam" id="PF13531">
    <property type="entry name" value="SBP_bac_11"/>
    <property type="match status" value="1"/>
</dbReference>
<keyword evidence="1" id="KW-1133">Transmembrane helix</keyword>
<dbReference type="Proteomes" id="UP000601223">
    <property type="component" value="Unassembled WGS sequence"/>
</dbReference>
<evidence type="ECO:0000259" key="2">
    <source>
        <dbReference type="PROSITE" id="PS50234"/>
    </source>
</evidence>
<dbReference type="InterPro" id="IPR002035">
    <property type="entry name" value="VWF_A"/>
</dbReference>
<keyword evidence="1" id="KW-0812">Transmembrane</keyword>
<dbReference type="AlphaFoldDB" id="A0A8J3JKY1"/>
<protein>
    <submittedName>
        <fullName evidence="3">VWA domain-containing protein</fullName>
    </submittedName>
</protein>
<dbReference type="PROSITE" id="PS50234">
    <property type="entry name" value="VWFA"/>
    <property type="match status" value="1"/>
</dbReference>
<name>A0A8J3JKY1_9ACTN</name>
<dbReference type="RefSeq" id="WP_203744401.1">
    <property type="nucleotide sequence ID" value="NZ_BONF01000010.1"/>
</dbReference>
<dbReference type="InterPro" id="IPR036465">
    <property type="entry name" value="vWFA_dom_sf"/>
</dbReference>
<comment type="caution">
    <text evidence="3">The sequence shown here is derived from an EMBL/GenBank/DDBJ whole genome shotgun (WGS) entry which is preliminary data.</text>
</comment>
<dbReference type="Gene3D" id="3.40.50.410">
    <property type="entry name" value="von Willebrand factor, type A domain"/>
    <property type="match status" value="1"/>
</dbReference>
<feature type="transmembrane region" description="Helical" evidence="1">
    <location>
        <begin position="21"/>
        <end position="41"/>
    </location>
</feature>
<sequence length="630" mass="66294">MSSPADPGGGPARRDGPDREMVSFVAVSLLSLVTVLAQGVPDTFLQWFGAVVGALAGGVAAQSAVVARLLDRGFDVIRVMRTVRWERFRWVLTMLARTVLGLLVALALVLVLPRAVDWVRLRLDGCPPPVALRLVTTPEQLPTARDLADAFAASTADGNKGCRAAAVFVYAADPVLTAEAVRLGWAAEHLLALGPRPELWLPGSTYFTAGLAGLPVAVEMRPVAATPVVLALPEGAEVGAGPRTRTWSQLLQSSRRYDWSVARPDPAVSFTGELATHALYAGLDGLTPAELERQLAGGLDRGGYPLGDELSLLCRHASSAGGAVTSLIVTEQQLLRYQRDRELGDACPPGGRRPALRAVYPSDTLGLDFPAVRIGWADASPEQDTQARAFLSWLDTPGGRAALAAGGLRTPHPGGDLPAVEFESTPPSASSLATTMDSYDRARRPGRVLLALDTSGSMAAPVADGGRSRYDVAAAGIANTLRLRGPADEFGLWAFPHVGGARQVFPIENRQLAEAQVEDALRRIRPQGPTPLYRTIADAVPAVRTDTDAVQALVVLTDGEDTGSGLSRRQLVDRVRGQGVRVFVVAVGEASCGGALAEVAGATGGTCRQASFADLEATVSDIFSLLWKGA</sequence>
<dbReference type="Pfam" id="PF00092">
    <property type="entry name" value="VWA"/>
    <property type="match status" value="1"/>
</dbReference>
<feature type="transmembrane region" description="Helical" evidence="1">
    <location>
        <begin position="47"/>
        <end position="70"/>
    </location>
</feature>
<keyword evidence="4" id="KW-1185">Reference proteome</keyword>
<accession>A0A8J3JKY1</accession>
<organism evidence="3 4">
    <name type="scientific">Catellatospora bangladeshensis</name>
    <dbReference type="NCBI Taxonomy" id="310355"/>
    <lineage>
        <taxon>Bacteria</taxon>
        <taxon>Bacillati</taxon>
        <taxon>Actinomycetota</taxon>
        <taxon>Actinomycetes</taxon>
        <taxon>Micromonosporales</taxon>
        <taxon>Micromonosporaceae</taxon>
        <taxon>Catellatospora</taxon>
    </lineage>
</organism>
<reference evidence="3 4" key="1">
    <citation type="submission" date="2021-01" db="EMBL/GenBank/DDBJ databases">
        <title>Whole genome shotgun sequence of Catellatospora bangladeshensis NBRC 107357.</title>
        <authorList>
            <person name="Komaki H."/>
            <person name="Tamura T."/>
        </authorList>
    </citation>
    <scope>NUCLEOTIDE SEQUENCE [LARGE SCALE GENOMIC DNA]</scope>
    <source>
        <strain evidence="3 4">NBRC 107357</strain>
    </source>
</reference>
<evidence type="ECO:0000313" key="3">
    <source>
        <dbReference type="EMBL" id="GIF80613.1"/>
    </source>
</evidence>
<dbReference type="SMART" id="SM00327">
    <property type="entry name" value="VWA"/>
    <property type="match status" value="1"/>
</dbReference>
<proteinExistence type="predicted"/>
<feature type="transmembrane region" description="Helical" evidence="1">
    <location>
        <begin position="90"/>
        <end position="112"/>
    </location>
</feature>
<feature type="domain" description="VWFA" evidence="2">
    <location>
        <begin position="447"/>
        <end position="626"/>
    </location>
</feature>
<evidence type="ECO:0000313" key="4">
    <source>
        <dbReference type="Proteomes" id="UP000601223"/>
    </source>
</evidence>
<dbReference type="EMBL" id="BONF01000010">
    <property type="protein sequence ID" value="GIF80613.1"/>
    <property type="molecule type" value="Genomic_DNA"/>
</dbReference>
<keyword evidence="1" id="KW-0472">Membrane</keyword>